<feature type="transmembrane region" description="Helical" evidence="5">
    <location>
        <begin position="12"/>
        <end position="36"/>
    </location>
</feature>
<feature type="transmembrane region" description="Helical" evidence="5">
    <location>
        <begin position="114"/>
        <end position="134"/>
    </location>
</feature>
<comment type="subcellular location">
    <subcellularLocation>
        <location evidence="1">Membrane</location>
        <topology evidence="1">Multi-pass membrane protein</topology>
    </subcellularLocation>
</comment>
<dbReference type="SUPFAM" id="SSF103481">
    <property type="entry name" value="Multidrug resistance efflux transporter EmrE"/>
    <property type="match status" value="1"/>
</dbReference>
<feature type="transmembrane region" description="Helical" evidence="5">
    <location>
        <begin position="286"/>
        <end position="305"/>
    </location>
</feature>
<dbReference type="EMBL" id="JBGBPQ010000006">
    <property type="protein sequence ID" value="KAL1522459.1"/>
    <property type="molecule type" value="Genomic_DNA"/>
</dbReference>
<evidence type="ECO:0000313" key="6">
    <source>
        <dbReference type="EMBL" id="KAL1522459.1"/>
    </source>
</evidence>
<dbReference type="GO" id="GO:0000139">
    <property type="term" value="C:Golgi membrane"/>
    <property type="evidence" value="ECO:0007669"/>
    <property type="project" value="InterPro"/>
</dbReference>
<gene>
    <name evidence="6" type="ORF">AB1Y20_017447</name>
</gene>
<protein>
    <submittedName>
        <fullName evidence="6">Uncharacterized protein</fullName>
    </submittedName>
</protein>
<keyword evidence="3 5" id="KW-1133">Transmembrane helix</keyword>
<feature type="transmembrane region" description="Helical" evidence="5">
    <location>
        <begin position="260"/>
        <end position="279"/>
    </location>
</feature>
<dbReference type="PANTHER" id="PTHR10231">
    <property type="entry name" value="NUCLEOTIDE-SUGAR TRANSMEMBRANE TRANSPORTER"/>
    <property type="match status" value="1"/>
</dbReference>
<proteinExistence type="predicted"/>
<feature type="transmembrane region" description="Helical" evidence="5">
    <location>
        <begin position="338"/>
        <end position="356"/>
    </location>
</feature>
<dbReference type="InterPro" id="IPR007271">
    <property type="entry name" value="Nuc_sug_transpt"/>
</dbReference>
<keyword evidence="2 5" id="KW-0812">Transmembrane</keyword>
<dbReference type="AlphaFoldDB" id="A0AB34JPE4"/>
<organism evidence="6 7">
    <name type="scientific">Prymnesium parvum</name>
    <name type="common">Toxic golden alga</name>
    <dbReference type="NCBI Taxonomy" id="97485"/>
    <lineage>
        <taxon>Eukaryota</taxon>
        <taxon>Haptista</taxon>
        <taxon>Haptophyta</taxon>
        <taxon>Prymnesiophyceae</taxon>
        <taxon>Prymnesiales</taxon>
        <taxon>Prymnesiaceae</taxon>
        <taxon>Prymnesium</taxon>
    </lineage>
</organism>
<reference evidence="6 7" key="1">
    <citation type="journal article" date="2024" name="Science">
        <title>Giant polyketide synthase enzymes in the biosynthesis of giant marine polyether toxins.</title>
        <authorList>
            <person name="Fallon T.R."/>
            <person name="Shende V.V."/>
            <person name="Wierzbicki I.H."/>
            <person name="Pendleton A.L."/>
            <person name="Watervoot N.F."/>
            <person name="Auber R.P."/>
            <person name="Gonzalez D.J."/>
            <person name="Wisecaver J.H."/>
            <person name="Moore B.S."/>
        </authorList>
    </citation>
    <scope>NUCLEOTIDE SEQUENCE [LARGE SCALE GENOMIC DNA]</scope>
    <source>
        <strain evidence="6 7">12B1</strain>
    </source>
</reference>
<comment type="caution">
    <text evidence="6">The sequence shown here is derived from an EMBL/GenBank/DDBJ whole genome shotgun (WGS) entry which is preliminary data.</text>
</comment>
<name>A0AB34JPE4_PRYPA</name>
<dbReference type="InterPro" id="IPR037185">
    <property type="entry name" value="EmrE-like"/>
</dbReference>
<evidence type="ECO:0000256" key="3">
    <source>
        <dbReference type="ARBA" id="ARBA00022989"/>
    </source>
</evidence>
<evidence type="ECO:0000256" key="2">
    <source>
        <dbReference type="ARBA" id="ARBA00022692"/>
    </source>
</evidence>
<evidence type="ECO:0000256" key="5">
    <source>
        <dbReference type="SAM" id="Phobius"/>
    </source>
</evidence>
<dbReference type="NCBIfam" id="TIGR00803">
    <property type="entry name" value="nst"/>
    <property type="match status" value="1"/>
</dbReference>
<evidence type="ECO:0000313" key="7">
    <source>
        <dbReference type="Proteomes" id="UP001515480"/>
    </source>
</evidence>
<keyword evidence="7" id="KW-1185">Reference proteome</keyword>
<keyword evidence="4 5" id="KW-0472">Membrane</keyword>
<evidence type="ECO:0000256" key="1">
    <source>
        <dbReference type="ARBA" id="ARBA00004141"/>
    </source>
</evidence>
<accession>A0AB34JPE4</accession>
<dbReference type="GO" id="GO:0015165">
    <property type="term" value="F:pyrimidine nucleotide-sugar transmembrane transporter activity"/>
    <property type="evidence" value="ECO:0007669"/>
    <property type="project" value="InterPro"/>
</dbReference>
<sequence>MAHEWAQPPPVLRRLISSGATGNVLFIAGICASLTLQNSSYTLLRRYSSGVLREEASSQAILAVGEILKLSFCLWMISRSKYRRLASVAPEGADDPDDPPHESLGLARIVRTSLPMAIPAIIFLAMNLLSFMALRRISASSFTLIQQSKIIFTALLSRCLLGKKLSELQWRSLCSLLLAVLIICHETHRALEMPADCATMSSDADVASKKMSKNKASKAEFMVGVFAVAAEAALSGASNVYFEKVLKSTSLTVWERNVQLAGYSLLIYVPMALWVNPNLLHGWSPLTWVVALLGALGGILIGLVINYCDSIVKNLALSCAIILTATVDYFCFGGPMSLPTVAAAGCVIISIINYTSG</sequence>
<evidence type="ECO:0000256" key="4">
    <source>
        <dbReference type="ARBA" id="ARBA00023136"/>
    </source>
</evidence>
<feature type="transmembrane region" description="Helical" evidence="5">
    <location>
        <begin position="219"/>
        <end position="240"/>
    </location>
</feature>
<dbReference type="Pfam" id="PF04142">
    <property type="entry name" value="Nuc_sug_transp"/>
    <property type="match status" value="1"/>
</dbReference>
<dbReference type="Proteomes" id="UP001515480">
    <property type="component" value="Unassembled WGS sequence"/>
</dbReference>